<sequence length="543" mass="60612">MSAPPSLKPPATAAFLAAPRVTAPLRAAVLGATAQPPRRLRCSAAAGAGAGDSLQMSAPLDWAARSVEALEQATDLDTFCMMALSPLDGRYFRFVKDLMPFFSEFGLIRYRVLVEVKWLLKLSQIPEVTEVPPFSEEAQLFLDAVILDFSIDDAKEVKQIEKITNHDVKAVEYYLKQKCSSNPEVAKVLEFFHFGCTSEDINNLSYALALKEAVNTVMFPVMEDVLAAICTLATENAHVPLLSKTHGQPASPSTLGKEMANFASRLYDIGRSFSEVKILGKFAGAVGNYNADVVAYPEIDWPKMTEEFVRSLDLQFNPYVTQIEPHDYISKLFNLFVQFNIVLTDFDRDMWAYISEGYFKQIPKAGEVGSSTMPHKINPINFENSEGNFSVSNGLLHTLSMKLPISRLQRDLTDSTVLRNLGVGLGHSLLAYKATMQGIQKLQVNKVRLDEDLDQTWEVLGEAIQTVMRRYGITEPYEKLKEFTRGQAVTKESIRRFIETLDLPEDVRSSLLELTPHSYIGEAEKLAKNIVNVVDLKSGFRIE</sequence>
<reference evidence="1" key="1">
    <citation type="submission" date="2021-05" db="EMBL/GenBank/DDBJ databases">
        <authorList>
            <person name="Scholz U."/>
            <person name="Mascher M."/>
            <person name="Fiebig A."/>
        </authorList>
    </citation>
    <scope>NUCLEOTIDE SEQUENCE [LARGE SCALE GENOMIC DNA]</scope>
</reference>
<evidence type="ECO:0000313" key="2">
    <source>
        <dbReference type="Proteomes" id="UP001732700"/>
    </source>
</evidence>
<proteinExistence type="predicted"/>
<dbReference type="Proteomes" id="UP001732700">
    <property type="component" value="Chromosome 5A"/>
</dbReference>
<keyword evidence="2" id="KW-1185">Reference proteome</keyword>
<reference evidence="1" key="2">
    <citation type="submission" date="2025-09" db="UniProtKB">
        <authorList>
            <consortium name="EnsemblPlants"/>
        </authorList>
    </citation>
    <scope>IDENTIFICATION</scope>
</reference>
<name>A0ACD5XFA0_AVESA</name>
<accession>A0ACD5XFA0</accession>
<protein>
    <submittedName>
        <fullName evidence="1">Uncharacterized protein</fullName>
    </submittedName>
</protein>
<evidence type="ECO:0000313" key="1">
    <source>
        <dbReference type="EnsemblPlants" id="AVESA.00010b.r2.5AG0805590.1.CDS"/>
    </source>
</evidence>
<organism evidence="1 2">
    <name type="scientific">Avena sativa</name>
    <name type="common">Oat</name>
    <dbReference type="NCBI Taxonomy" id="4498"/>
    <lineage>
        <taxon>Eukaryota</taxon>
        <taxon>Viridiplantae</taxon>
        <taxon>Streptophyta</taxon>
        <taxon>Embryophyta</taxon>
        <taxon>Tracheophyta</taxon>
        <taxon>Spermatophyta</taxon>
        <taxon>Magnoliopsida</taxon>
        <taxon>Liliopsida</taxon>
        <taxon>Poales</taxon>
        <taxon>Poaceae</taxon>
        <taxon>BOP clade</taxon>
        <taxon>Pooideae</taxon>
        <taxon>Poodae</taxon>
        <taxon>Poeae</taxon>
        <taxon>Poeae Chloroplast Group 1 (Aveneae type)</taxon>
        <taxon>Aveninae</taxon>
        <taxon>Avena</taxon>
    </lineage>
</organism>
<dbReference type="EnsemblPlants" id="AVESA.00010b.r2.5AG0805590.1">
    <property type="protein sequence ID" value="AVESA.00010b.r2.5AG0805590.1.CDS"/>
    <property type="gene ID" value="AVESA.00010b.r2.5AG0805590"/>
</dbReference>